<sequence length="88" mass="10240">MAPRFIDFILSHFISLFTHLVVTFIADYVSGGSLFRHICYSRFEYCFSLCMLCALGRLFMISSLSFGFLVVDFNSPPLSFVVLRWHER</sequence>
<keyword evidence="1" id="KW-1133">Transmembrane helix</keyword>
<evidence type="ECO:0000256" key="1">
    <source>
        <dbReference type="SAM" id="Phobius"/>
    </source>
</evidence>
<protein>
    <submittedName>
        <fullName evidence="2">Uncharacterized protein</fullName>
    </submittedName>
</protein>
<dbReference type="EMBL" id="JAGKQM010002120">
    <property type="protein sequence ID" value="KAH0850237.1"/>
    <property type="molecule type" value="Genomic_DNA"/>
</dbReference>
<comment type="caution">
    <text evidence="2">The sequence shown here is derived from an EMBL/GenBank/DDBJ whole genome shotgun (WGS) entry which is preliminary data.</text>
</comment>
<name>A0ABQ7X2Q9_BRANA</name>
<dbReference type="Proteomes" id="UP000824890">
    <property type="component" value="Unassembled WGS sequence"/>
</dbReference>
<evidence type="ECO:0000313" key="3">
    <source>
        <dbReference type="Proteomes" id="UP000824890"/>
    </source>
</evidence>
<proteinExistence type="predicted"/>
<accession>A0ABQ7X2Q9</accession>
<feature type="non-terminal residue" evidence="2">
    <location>
        <position position="88"/>
    </location>
</feature>
<organism evidence="2 3">
    <name type="scientific">Brassica napus</name>
    <name type="common">Rape</name>
    <dbReference type="NCBI Taxonomy" id="3708"/>
    <lineage>
        <taxon>Eukaryota</taxon>
        <taxon>Viridiplantae</taxon>
        <taxon>Streptophyta</taxon>
        <taxon>Embryophyta</taxon>
        <taxon>Tracheophyta</taxon>
        <taxon>Spermatophyta</taxon>
        <taxon>Magnoliopsida</taxon>
        <taxon>eudicotyledons</taxon>
        <taxon>Gunneridae</taxon>
        <taxon>Pentapetalae</taxon>
        <taxon>rosids</taxon>
        <taxon>malvids</taxon>
        <taxon>Brassicales</taxon>
        <taxon>Brassicaceae</taxon>
        <taxon>Brassiceae</taxon>
        <taxon>Brassica</taxon>
    </lineage>
</organism>
<feature type="transmembrane region" description="Helical" evidence="1">
    <location>
        <begin position="47"/>
        <end position="71"/>
    </location>
</feature>
<reference evidence="2 3" key="1">
    <citation type="submission" date="2021-05" db="EMBL/GenBank/DDBJ databases">
        <title>Genome Assembly of Synthetic Allotetraploid Brassica napus Reveals Homoeologous Exchanges between Subgenomes.</title>
        <authorList>
            <person name="Davis J.T."/>
        </authorList>
    </citation>
    <scope>NUCLEOTIDE SEQUENCE [LARGE SCALE GENOMIC DNA]</scope>
    <source>
        <strain evidence="3">cv. Da-Ae</strain>
        <tissue evidence="2">Seedling</tissue>
    </source>
</reference>
<keyword evidence="1" id="KW-0812">Transmembrane</keyword>
<keyword evidence="3" id="KW-1185">Reference proteome</keyword>
<keyword evidence="1" id="KW-0472">Membrane</keyword>
<gene>
    <name evidence="2" type="ORF">HID58_091288</name>
</gene>
<feature type="transmembrane region" description="Helical" evidence="1">
    <location>
        <begin position="12"/>
        <end position="35"/>
    </location>
</feature>
<evidence type="ECO:0000313" key="2">
    <source>
        <dbReference type="EMBL" id="KAH0850237.1"/>
    </source>
</evidence>